<evidence type="ECO:0000313" key="2">
    <source>
        <dbReference type="EMBL" id="KAJ1372520.1"/>
    </source>
</evidence>
<dbReference type="PANTHER" id="PTHR45908">
    <property type="entry name" value="PROTEIN CBG11750-RELATED"/>
    <property type="match status" value="1"/>
</dbReference>
<name>A0AAD5RA42_PARTN</name>
<organism evidence="2 3">
    <name type="scientific">Parelaphostrongylus tenuis</name>
    <name type="common">Meningeal worm</name>
    <dbReference type="NCBI Taxonomy" id="148309"/>
    <lineage>
        <taxon>Eukaryota</taxon>
        <taxon>Metazoa</taxon>
        <taxon>Ecdysozoa</taxon>
        <taxon>Nematoda</taxon>
        <taxon>Chromadorea</taxon>
        <taxon>Rhabditida</taxon>
        <taxon>Rhabditina</taxon>
        <taxon>Rhabditomorpha</taxon>
        <taxon>Strongyloidea</taxon>
        <taxon>Metastrongylidae</taxon>
        <taxon>Parelaphostrongylus</taxon>
    </lineage>
</organism>
<comment type="caution">
    <text evidence="2">The sequence shown here is derived from an EMBL/GenBank/DDBJ whole genome shotgun (WGS) entry which is preliminary data.</text>
</comment>
<dbReference type="SUPFAM" id="SSF53474">
    <property type="entry name" value="alpha/beta-Hydrolases"/>
    <property type="match status" value="1"/>
</dbReference>
<feature type="domain" description="Fungal lipase-type" evidence="1">
    <location>
        <begin position="8"/>
        <end position="83"/>
    </location>
</feature>
<dbReference type="Gene3D" id="3.40.50.1820">
    <property type="entry name" value="alpha/beta hydrolase"/>
    <property type="match status" value="1"/>
</dbReference>
<evidence type="ECO:0000313" key="3">
    <source>
        <dbReference type="Proteomes" id="UP001196413"/>
    </source>
</evidence>
<evidence type="ECO:0000259" key="1">
    <source>
        <dbReference type="Pfam" id="PF01764"/>
    </source>
</evidence>
<dbReference type="AlphaFoldDB" id="A0AAD5RA42"/>
<gene>
    <name evidence="2" type="ORF">KIN20_034696</name>
</gene>
<reference evidence="2" key="1">
    <citation type="submission" date="2021-06" db="EMBL/GenBank/DDBJ databases">
        <title>Parelaphostrongylus tenuis whole genome reference sequence.</title>
        <authorList>
            <person name="Garwood T.J."/>
            <person name="Larsen P.A."/>
            <person name="Fountain-Jones N.M."/>
            <person name="Garbe J.R."/>
            <person name="Macchietto M.G."/>
            <person name="Kania S.A."/>
            <person name="Gerhold R.W."/>
            <person name="Richards J.E."/>
            <person name="Wolf T.M."/>
        </authorList>
    </citation>
    <scope>NUCLEOTIDE SEQUENCE</scope>
    <source>
        <strain evidence="2">MNPRO001-30</strain>
        <tissue evidence="2">Meninges</tissue>
    </source>
</reference>
<dbReference type="EMBL" id="JAHQIW010007155">
    <property type="protein sequence ID" value="KAJ1372520.1"/>
    <property type="molecule type" value="Genomic_DNA"/>
</dbReference>
<dbReference type="GO" id="GO:0006629">
    <property type="term" value="P:lipid metabolic process"/>
    <property type="evidence" value="ECO:0007669"/>
    <property type="project" value="InterPro"/>
</dbReference>
<sequence>MYFNDIRYVDYNITFTGHSLGGALATLAAARIARNYWRGDQITIYTFGQPRVGDVEFALSFDKMIKESYRVVFRRDVCTTYATVYCKL</sequence>
<dbReference type="InterPro" id="IPR002921">
    <property type="entry name" value="Fungal_lipase-type"/>
</dbReference>
<dbReference type="InterPro" id="IPR029058">
    <property type="entry name" value="AB_hydrolase_fold"/>
</dbReference>
<accession>A0AAD5RA42</accession>
<protein>
    <recommendedName>
        <fullName evidence="1">Fungal lipase-type domain-containing protein</fullName>
    </recommendedName>
</protein>
<keyword evidence="3" id="KW-1185">Reference proteome</keyword>
<dbReference type="Pfam" id="PF01764">
    <property type="entry name" value="Lipase_3"/>
    <property type="match status" value="1"/>
</dbReference>
<dbReference type="PANTHER" id="PTHR45908:SF5">
    <property type="entry name" value="FUNGAL LIPASE-LIKE DOMAIN-CONTAINING PROTEIN"/>
    <property type="match status" value="1"/>
</dbReference>
<dbReference type="Proteomes" id="UP001196413">
    <property type="component" value="Unassembled WGS sequence"/>
</dbReference>
<proteinExistence type="predicted"/>